<dbReference type="PANTHER" id="PTHR34848">
    <property type="match status" value="1"/>
</dbReference>
<dbReference type="GO" id="GO:0005525">
    <property type="term" value="F:GTP binding"/>
    <property type="evidence" value="ECO:0007669"/>
    <property type="project" value="UniProtKB-KW"/>
</dbReference>
<evidence type="ECO:0000256" key="5">
    <source>
        <dbReference type="ARBA" id="ARBA00004692"/>
    </source>
</evidence>
<evidence type="ECO:0000313" key="21">
    <source>
        <dbReference type="Proteomes" id="UP000886804"/>
    </source>
</evidence>
<dbReference type="Pfam" id="PF02283">
    <property type="entry name" value="CobU"/>
    <property type="match status" value="1"/>
</dbReference>
<dbReference type="EC" id="2.7.1.156" evidence="8"/>
<proteinExistence type="inferred from homology"/>
<dbReference type="InterPro" id="IPR003203">
    <property type="entry name" value="CobU/CobP"/>
</dbReference>
<evidence type="ECO:0000256" key="14">
    <source>
        <dbReference type="ARBA" id="ARBA00022840"/>
    </source>
</evidence>
<name>A0A9D2LA92_9FIRM</name>
<protein>
    <recommendedName>
        <fullName evidence="16">Adenosylcobinamide kinase</fullName>
        <ecNumber evidence="8">2.7.1.156</ecNumber>
        <ecNumber evidence="9">2.7.7.62</ecNumber>
    </recommendedName>
    <alternativeName>
        <fullName evidence="17">Adenosylcobinamide-phosphate guanylyltransferase</fullName>
    </alternativeName>
</protein>
<evidence type="ECO:0000256" key="6">
    <source>
        <dbReference type="ARBA" id="ARBA00005159"/>
    </source>
</evidence>
<evidence type="ECO:0000313" key="20">
    <source>
        <dbReference type="EMBL" id="HJB08835.1"/>
    </source>
</evidence>
<evidence type="ECO:0000256" key="17">
    <source>
        <dbReference type="ARBA" id="ARBA00030571"/>
    </source>
</evidence>
<reference evidence="20" key="2">
    <citation type="submission" date="2021-04" db="EMBL/GenBank/DDBJ databases">
        <authorList>
            <person name="Gilroy R."/>
        </authorList>
    </citation>
    <scope>NUCLEOTIDE SEQUENCE</scope>
    <source>
        <strain evidence="20">CHK188-4685</strain>
    </source>
</reference>
<evidence type="ECO:0000256" key="8">
    <source>
        <dbReference type="ARBA" id="ARBA00012016"/>
    </source>
</evidence>
<feature type="binding site" evidence="19">
    <location>
        <begin position="50"/>
        <end position="53"/>
    </location>
    <ligand>
        <name>GTP</name>
        <dbReference type="ChEBI" id="CHEBI:37565"/>
    </ligand>
</feature>
<dbReference type="CDD" id="cd00544">
    <property type="entry name" value="CobU"/>
    <property type="match status" value="1"/>
</dbReference>
<dbReference type="GO" id="GO:0043752">
    <property type="term" value="F:adenosylcobinamide kinase activity"/>
    <property type="evidence" value="ECO:0007669"/>
    <property type="project" value="UniProtKB-EC"/>
</dbReference>
<dbReference type="Gene3D" id="3.40.50.300">
    <property type="entry name" value="P-loop containing nucleotide triphosphate hydrolases"/>
    <property type="match status" value="1"/>
</dbReference>
<comment type="catalytic activity">
    <reaction evidence="3">
        <text>adenosylcob(III)inamide + GTP = adenosylcob(III)inamide phosphate + GDP + H(+)</text>
        <dbReference type="Rhea" id="RHEA:15765"/>
        <dbReference type="ChEBI" id="CHEBI:2480"/>
        <dbReference type="ChEBI" id="CHEBI:15378"/>
        <dbReference type="ChEBI" id="CHEBI:37565"/>
        <dbReference type="ChEBI" id="CHEBI:58189"/>
        <dbReference type="ChEBI" id="CHEBI:58502"/>
        <dbReference type="EC" id="2.7.1.156"/>
    </reaction>
</comment>
<keyword evidence="12 19" id="KW-0547">Nucleotide-binding</keyword>
<dbReference type="GO" id="GO:0008820">
    <property type="term" value="F:cobinamide phosphate guanylyltransferase activity"/>
    <property type="evidence" value="ECO:0007669"/>
    <property type="project" value="UniProtKB-EC"/>
</dbReference>
<feature type="binding site" evidence="19">
    <location>
        <begin position="7"/>
        <end position="14"/>
    </location>
    <ligand>
        <name>GTP</name>
        <dbReference type="ChEBI" id="CHEBI:37565"/>
    </ligand>
</feature>
<evidence type="ECO:0000256" key="10">
    <source>
        <dbReference type="ARBA" id="ARBA00022573"/>
    </source>
</evidence>
<evidence type="ECO:0000256" key="19">
    <source>
        <dbReference type="PIRSR" id="PIRSR006135-2"/>
    </source>
</evidence>
<evidence type="ECO:0000256" key="12">
    <source>
        <dbReference type="ARBA" id="ARBA00022741"/>
    </source>
</evidence>
<feature type="active site" description="GMP-histidine intermediate" evidence="18">
    <location>
        <position position="49"/>
    </location>
</feature>
<keyword evidence="10" id="KW-0169">Cobalamin biosynthesis</keyword>
<feature type="binding site" evidence="19">
    <location>
        <position position="62"/>
    </location>
    <ligand>
        <name>GTP</name>
        <dbReference type="ChEBI" id="CHEBI:37565"/>
    </ligand>
</feature>
<evidence type="ECO:0000256" key="16">
    <source>
        <dbReference type="ARBA" id="ARBA00029570"/>
    </source>
</evidence>
<comment type="catalytic activity">
    <reaction evidence="1">
        <text>adenosylcob(III)inamide + ATP = adenosylcob(III)inamide phosphate + ADP + H(+)</text>
        <dbReference type="Rhea" id="RHEA:15769"/>
        <dbReference type="ChEBI" id="CHEBI:2480"/>
        <dbReference type="ChEBI" id="CHEBI:15378"/>
        <dbReference type="ChEBI" id="CHEBI:30616"/>
        <dbReference type="ChEBI" id="CHEBI:58502"/>
        <dbReference type="ChEBI" id="CHEBI:456216"/>
        <dbReference type="EC" id="2.7.1.156"/>
    </reaction>
</comment>
<dbReference type="GO" id="GO:0009236">
    <property type="term" value="P:cobalamin biosynthetic process"/>
    <property type="evidence" value="ECO:0007669"/>
    <property type="project" value="UniProtKB-KW"/>
</dbReference>
<organism evidence="20 21">
    <name type="scientific">Candidatus Enterocloster faecavium</name>
    <dbReference type="NCBI Taxonomy" id="2838560"/>
    <lineage>
        <taxon>Bacteria</taxon>
        <taxon>Bacillati</taxon>
        <taxon>Bacillota</taxon>
        <taxon>Clostridia</taxon>
        <taxon>Lachnospirales</taxon>
        <taxon>Lachnospiraceae</taxon>
        <taxon>Enterocloster</taxon>
    </lineage>
</organism>
<comment type="catalytic activity">
    <reaction evidence="2">
        <text>adenosylcob(III)inamide phosphate + GTP + H(+) = adenosylcob(III)inamide-GDP + diphosphate</text>
        <dbReference type="Rhea" id="RHEA:22712"/>
        <dbReference type="ChEBI" id="CHEBI:15378"/>
        <dbReference type="ChEBI" id="CHEBI:33019"/>
        <dbReference type="ChEBI" id="CHEBI:37565"/>
        <dbReference type="ChEBI" id="CHEBI:58502"/>
        <dbReference type="ChEBI" id="CHEBI:60487"/>
        <dbReference type="EC" id="2.7.7.62"/>
    </reaction>
</comment>
<comment type="caution">
    <text evidence="20">The sequence shown here is derived from an EMBL/GenBank/DDBJ whole genome shotgun (WGS) entry which is preliminary data.</text>
</comment>
<keyword evidence="15 19" id="KW-0342">GTP-binding</keyword>
<evidence type="ECO:0000256" key="4">
    <source>
        <dbReference type="ARBA" id="ARBA00003889"/>
    </source>
</evidence>
<gene>
    <name evidence="20" type="ORF">H9716_13405</name>
</gene>
<keyword evidence="11" id="KW-0808">Transferase</keyword>
<accession>A0A9D2LA92</accession>
<evidence type="ECO:0000256" key="2">
    <source>
        <dbReference type="ARBA" id="ARBA00000711"/>
    </source>
</evidence>
<comment type="pathway">
    <text evidence="6">Cofactor biosynthesis; adenosylcobalamin biosynthesis; adenosylcobalamin from cob(II)yrinate a,c-diamide: step 5/7.</text>
</comment>
<evidence type="ECO:0000256" key="3">
    <source>
        <dbReference type="ARBA" id="ARBA00001522"/>
    </source>
</evidence>
<keyword evidence="13 20" id="KW-0418">Kinase</keyword>
<evidence type="ECO:0000256" key="9">
    <source>
        <dbReference type="ARBA" id="ARBA00012523"/>
    </source>
</evidence>
<dbReference type="EC" id="2.7.7.62" evidence="9"/>
<feature type="binding site" evidence="19">
    <location>
        <position position="84"/>
    </location>
    <ligand>
        <name>GTP</name>
        <dbReference type="ChEBI" id="CHEBI:37565"/>
    </ligand>
</feature>
<dbReference type="InterPro" id="IPR027417">
    <property type="entry name" value="P-loop_NTPase"/>
</dbReference>
<reference evidence="20" key="1">
    <citation type="journal article" date="2021" name="PeerJ">
        <title>Extensive microbial diversity within the chicken gut microbiome revealed by metagenomics and culture.</title>
        <authorList>
            <person name="Gilroy R."/>
            <person name="Ravi A."/>
            <person name="Getino M."/>
            <person name="Pursley I."/>
            <person name="Horton D.L."/>
            <person name="Alikhan N.F."/>
            <person name="Baker D."/>
            <person name="Gharbi K."/>
            <person name="Hall N."/>
            <person name="Watson M."/>
            <person name="Adriaenssens E.M."/>
            <person name="Foster-Nyarko E."/>
            <person name="Jarju S."/>
            <person name="Secka A."/>
            <person name="Antonio M."/>
            <person name="Oren A."/>
            <person name="Chaudhuri R.R."/>
            <person name="La Ragione R."/>
            <person name="Hildebrand F."/>
            <person name="Pallen M.J."/>
        </authorList>
    </citation>
    <scope>NUCLEOTIDE SEQUENCE</scope>
    <source>
        <strain evidence="20">CHK188-4685</strain>
    </source>
</reference>
<dbReference type="PIRSF" id="PIRSF006135">
    <property type="entry name" value="CobU"/>
    <property type="match status" value="1"/>
</dbReference>
<keyword evidence="14" id="KW-0067">ATP-binding</keyword>
<evidence type="ECO:0000256" key="18">
    <source>
        <dbReference type="PIRSR" id="PIRSR006135-1"/>
    </source>
</evidence>
<evidence type="ECO:0000256" key="1">
    <source>
        <dbReference type="ARBA" id="ARBA00000312"/>
    </source>
</evidence>
<comment type="function">
    <text evidence="4">Catalyzes ATP-dependent phosphorylation of adenosylcobinamide and addition of GMP to adenosylcobinamide phosphate.</text>
</comment>
<dbReference type="EMBL" id="DWYS01000163">
    <property type="protein sequence ID" value="HJB08835.1"/>
    <property type="molecule type" value="Genomic_DNA"/>
</dbReference>
<keyword evidence="20" id="KW-0548">Nucleotidyltransferase</keyword>
<dbReference type="PANTHER" id="PTHR34848:SF1">
    <property type="entry name" value="BIFUNCTIONAL ADENOSYLCOBALAMIN BIOSYNTHESIS PROTEIN COBU"/>
    <property type="match status" value="1"/>
</dbReference>
<comment type="similarity">
    <text evidence="7">Belongs to the CobU/CobP family.</text>
</comment>
<evidence type="ECO:0000256" key="7">
    <source>
        <dbReference type="ARBA" id="ARBA00007490"/>
    </source>
</evidence>
<evidence type="ECO:0000256" key="15">
    <source>
        <dbReference type="ARBA" id="ARBA00023134"/>
    </source>
</evidence>
<evidence type="ECO:0000256" key="13">
    <source>
        <dbReference type="ARBA" id="ARBA00022777"/>
    </source>
</evidence>
<evidence type="ECO:0000256" key="11">
    <source>
        <dbReference type="ARBA" id="ARBA00022679"/>
    </source>
</evidence>
<dbReference type="AlphaFoldDB" id="A0A9D2LA92"/>
<dbReference type="Proteomes" id="UP000886804">
    <property type="component" value="Unassembled WGS sequence"/>
</dbReference>
<dbReference type="SUPFAM" id="SSF52540">
    <property type="entry name" value="P-loop containing nucleoside triphosphate hydrolases"/>
    <property type="match status" value="1"/>
</dbReference>
<comment type="pathway">
    <text evidence="5">Cofactor biosynthesis; adenosylcobalamin biosynthesis; adenosylcobalamin from cob(II)yrinate a,c-diamide: step 6/7.</text>
</comment>
<sequence>MILLITGGSGSGKSEYAERRVQESGLPVCYYLATMEVWGQEEQKKVERHRRLRSGKGFRTLEIPRHLEQAKIGTEPSRTAILLECMTNLAANELFGSEQDWEKMSKPQQKQLRLEAEERIMEGIRFLERQCALLVIVTGQVGQDGGDYDAGTRSYIRLLGEINCRIAAMAEETVEVVVGIPCILSGKEVDGT</sequence>
<dbReference type="GO" id="GO:0005524">
    <property type="term" value="F:ATP binding"/>
    <property type="evidence" value="ECO:0007669"/>
    <property type="project" value="UniProtKB-KW"/>
</dbReference>